<comment type="caution">
    <text evidence="2">The sequence shown here is derived from an EMBL/GenBank/DDBJ whole genome shotgun (WGS) entry which is preliminary data.</text>
</comment>
<accession>G9NIN5</accession>
<evidence type="ECO:0000313" key="2">
    <source>
        <dbReference type="EMBL" id="EHK49645.1"/>
    </source>
</evidence>
<sequence length="145" mass="16963">MPNQRQWHEWAPSLARHSEASLADQTNSCSLACTVVSLFLARSFFLQSSFGIATDVFITWCTRLFFLLFPCIPTTGAERQEGRDPDMMHIRRRDEIERGAWDKRIFSFFSSSSVHFFRLREIAMRALTIITLLCFYFFCRWCAAI</sequence>
<evidence type="ECO:0000313" key="3">
    <source>
        <dbReference type="Proteomes" id="UP000005426"/>
    </source>
</evidence>
<dbReference type="EMBL" id="ABDG02000016">
    <property type="protein sequence ID" value="EHK49645.1"/>
    <property type="molecule type" value="Genomic_DNA"/>
</dbReference>
<dbReference type="Proteomes" id="UP000005426">
    <property type="component" value="Unassembled WGS sequence"/>
</dbReference>
<dbReference type="AlphaFoldDB" id="G9NIN5"/>
<keyword evidence="3" id="KW-1185">Reference proteome</keyword>
<protein>
    <recommendedName>
        <fullName evidence="4">Transmembrane protein</fullName>
    </recommendedName>
</protein>
<keyword evidence="1" id="KW-0812">Transmembrane</keyword>
<evidence type="ECO:0008006" key="4">
    <source>
        <dbReference type="Google" id="ProtNLM"/>
    </source>
</evidence>
<keyword evidence="1" id="KW-1133">Transmembrane helix</keyword>
<feature type="transmembrane region" description="Helical" evidence="1">
    <location>
        <begin position="122"/>
        <end position="138"/>
    </location>
</feature>
<evidence type="ECO:0000256" key="1">
    <source>
        <dbReference type="SAM" id="Phobius"/>
    </source>
</evidence>
<keyword evidence="1" id="KW-0472">Membrane</keyword>
<name>G9NIN5_HYPAI</name>
<dbReference type="HOGENOM" id="CLU_1787110_0_0_1"/>
<gene>
    <name evidence="2" type="ORF">TRIATDRAFT_254893</name>
</gene>
<organism evidence="2 3">
    <name type="scientific">Hypocrea atroviridis (strain ATCC 20476 / IMI 206040)</name>
    <name type="common">Trichoderma atroviride</name>
    <dbReference type="NCBI Taxonomy" id="452589"/>
    <lineage>
        <taxon>Eukaryota</taxon>
        <taxon>Fungi</taxon>
        <taxon>Dikarya</taxon>
        <taxon>Ascomycota</taxon>
        <taxon>Pezizomycotina</taxon>
        <taxon>Sordariomycetes</taxon>
        <taxon>Hypocreomycetidae</taxon>
        <taxon>Hypocreales</taxon>
        <taxon>Hypocreaceae</taxon>
        <taxon>Trichoderma</taxon>
    </lineage>
</organism>
<reference evidence="2 3" key="1">
    <citation type="journal article" date="2011" name="Genome Biol.">
        <title>Comparative genome sequence analysis underscores mycoparasitism as the ancestral life style of Trichoderma.</title>
        <authorList>
            <person name="Kubicek C.P."/>
            <person name="Herrera-Estrella A."/>
            <person name="Seidl-Seiboth V."/>
            <person name="Martinez D.A."/>
            <person name="Druzhinina I.S."/>
            <person name="Thon M."/>
            <person name="Zeilinger S."/>
            <person name="Casas-Flores S."/>
            <person name="Horwitz B.A."/>
            <person name="Mukherjee P.K."/>
            <person name="Mukherjee M."/>
            <person name="Kredics L."/>
            <person name="Alcaraz L.D."/>
            <person name="Aerts A."/>
            <person name="Antal Z."/>
            <person name="Atanasova L."/>
            <person name="Cervantes-Badillo M.G."/>
            <person name="Challacombe J."/>
            <person name="Chertkov O."/>
            <person name="McCluskey K."/>
            <person name="Coulpier F."/>
            <person name="Deshpande N."/>
            <person name="von Doehren H."/>
            <person name="Ebbole D.J."/>
            <person name="Esquivel-Naranjo E.U."/>
            <person name="Fekete E."/>
            <person name="Flipphi M."/>
            <person name="Glaser F."/>
            <person name="Gomez-Rodriguez E.Y."/>
            <person name="Gruber S."/>
            <person name="Han C."/>
            <person name="Henrissat B."/>
            <person name="Hermosa R."/>
            <person name="Hernandez-Onate M."/>
            <person name="Karaffa L."/>
            <person name="Kosti I."/>
            <person name="Le Crom S."/>
            <person name="Lindquist E."/>
            <person name="Lucas S."/>
            <person name="Luebeck M."/>
            <person name="Luebeck P.S."/>
            <person name="Margeot A."/>
            <person name="Metz B."/>
            <person name="Misra M."/>
            <person name="Nevalainen H."/>
            <person name="Omann M."/>
            <person name="Packer N."/>
            <person name="Perrone G."/>
            <person name="Uresti-Rivera E.E."/>
            <person name="Salamov A."/>
            <person name="Schmoll M."/>
            <person name="Seiboth B."/>
            <person name="Shapiro H."/>
            <person name="Sukno S."/>
            <person name="Tamayo-Ramos J.A."/>
            <person name="Tisch D."/>
            <person name="Wiest A."/>
            <person name="Wilkinson H.H."/>
            <person name="Zhang M."/>
            <person name="Coutinho P.M."/>
            <person name="Kenerley C.M."/>
            <person name="Monte E."/>
            <person name="Baker S.E."/>
            <person name="Grigoriev I.V."/>
        </authorList>
    </citation>
    <scope>NUCLEOTIDE SEQUENCE [LARGE SCALE GENOMIC DNA]</scope>
    <source>
        <strain evidence="3">ATCC 20476 / IMI 206040</strain>
    </source>
</reference>
<proteinExistence type="predicted"/>